<protein>
    <submittedName>
        <fullName evidence="2">Uncharacterized protein</fullName>
    </submittedName>
</protein>
<gene>
    <name evidence="2" type="ORF">TNIN_473701</name>
</gene>
<dbReference type="Proteomes" id="UP000886998">
    <property type="component" value="Unassembled WGS sequence"/>
</dbReference>
<reference evidence="2" key="1">
    <citation type="submission" date="2020-08" db="EMBL/GenBank/DDBJ databases">
        <title>Multicomponent nature underlies the extraordinary mechanical properties of spider dragline silk.</title>
        <authorList>
            <person name="Kono N."/>
            <person name="Nakamura H."/>
            <person name="Mori M."/>
            <person name="Yoshida Y."/>
            <person name="Ohtoshi R."/>
            <person name="Malay A.D."/>
            <person name="Moran D.A.P."/>
            <person name="Tomita M."/>
            <person name="Numata K."/>
            <person name="Arakawa K."/>
        </authorList>
    </citation>
    <scope>NUCLEOTIDE SEQUENCE</scope>
</reference>
<keyword evidence="3" id="KW-1185">Reference proteome</keyword>
<organism evidence="2 3">
    <name type="scientific">Trichonephila inaurata madagascariensis</name>
    <dbReference type="NCBI Taxonomy" id="2747483"/>
    <lineage>
        <taxon>Eukaryota</taxon>
        <taxon>Metazoa</taxon>
        <taxon>Ecdysozoa</taxon>
        <taxon>Arthropoda</taxon>
        <taxon>Chelicerata</taxon>
        <taxon>Arachnida</taxon>
        <taxon>Araneae</taxon>
        <taxon>Araneomorphae</taxon>
        <taxon>Entelegynae</taxon>
        <taxon>Araneoidea</taxon>
        <taxon>Nephilidae</taxon>
        <taxon>Trichonephila</taxon>
        <taxon>Trichonephila inaurata</taxon>
    </lineage>
</organism>
<name>A0A8X6XM74_9ARAC</name>
<comment type="caution">
    <text evidence="2">The sequence shown here is derived from an EMBL/GenBank/DDBJ whole genome shotgun (WGS) entry which is preliminary data.</text>
</comment>
<accession>A0A8X6XM74</accession>
<dbReference type="AlphaFoldDB" id="A0A8X6XM74"/>
<evidence type="ECO:0000313" key="2">
    <source>
        <dbReference type="EMBL" id="GFY55182.1"/>
    </source>
</evidence>
<evidence type="ECO:0000313" key="3">
    <source>
        <dbReference type="Proteomes" id="UP000886998"/>
    </source>
</evidence>
<feature type="region of interest" description="Disordered" evidence="1">
    <location>
        <begin position="1"/>
        <end position="25"/>
    </location>
</feature>
<dbReference type="EMBL" id="BMAV01010238">
    <property type="protein sequence ID" value="GFY55182.1"/>
    <property type="molecule type" value="Genomic_DNA"/>
</dbReference>
<evidence type="ECO:0000256" key="1">
    <source>
        <dbReference type="SAM" id="MobiDB-lite"/>
    </source>
</evidence>
<sequence>MSMKAEEQKCLQKVSTEDEKYEEKGGIPVNVMKDKAKDDLNPVIFSKERVDLDDDEIEEEIPKLPKRKLENLSRMTVAKLQQKVNLKASSNIILIP</sequence>
<proteinExistence type="predicted"/>